<dbReference type="SUPFAM" id="SSF57850">
    <property type="entry name" value="RING/U-box"/>
    <property type="match status" value="1"/>
</dbReference>
<dbReference type="GO" id="GO:0008270">
    <property type="term" value="F:zinc ion binding"/>
    <property type="evidence" value="ECO:0007669"/>
    <property type="project" value="UniProtKB-KW"/>
</dbReference>
<keyword evidence="3" id="KW-0479">Metal-binding</keyword>
<evidence type="ECO:0000256" key="2">
    <source>
        <dbReference type="ARBA" id="ARBA00012759"/>
    </source>
</evidence>
<dbReference type="Proteomes" id="UP001160148">
    <property type="component" value="Unassembled WGS sequence"/>
</dbReference>
<feature type="domain" description="USP" evidence="8">
    <location>
        <begin position="192"/>
        <end position="539"/>
    </location>
</feature>
<evidence type="ECO:0000256" key="4">
    <source>
        <dbReference type="ARBA" id="ARBA00022771"/>
    </source>
</evidence>
<keyword evidence="5" id="KW-0862">Zinc</keyword>
<dbReference type="InterPro" id="IPR001607">
    <property type="entry name" value="Znf_UBP"/>
</dbReference>
<evidence type="ECO:0000259" key="8">
    <source>
        <dbReference type="PROSITE" id="PS50235"/>
    </source>
</evidence>
<proteinExistence type="predicted"/>
<comment type="catalytic activity">
    <reaction evidence="1">
        <text>Thiol-dependent hydrolysis of ester, thioester, amide, peptide and isopeptide bonds formed by the C-terminal Gly of ubiquitin (a 76-residue protein attached to proteins as an intracellular targeting signal).</text>
        <dbReference type="EC" id="3.4.19.12"/>
    </reaction>
</comment>
<dbReference type="PANTHER" id="PTHR21646:SF19">
    <property type="entry name" value="UBIQUITIN CARBOXYL-TERMINAL HYDROLASE 3"/>
    <property type="match status" value="1"/>
</dbReference>
<dbReference type="GO" id="GO:0004843">
    <property type="term" value="F:cysteine-type deubiquitinase activity"/>
    <property type="evidence" value="ECO:0007669"/>
    <property type="project" value="UniProtKB-EC"/>
</dbReference>
<comment type="caution">
    <text evidence="10">The sequence shown here is derived from an EMBL/GenBank/DDBJ whole genome shotgun (WGS) entry which is preliminary data.</text>
</comment>
<name>A0AAV0WZ64_9HEMI</name>
<evidence type="ECO:0000313" key="11">
    <source>
        <dbReference type="Proteomes" id="UP001160148"/>
    </source>
</evidence>
<dbReference type="AlphaFoldDB" id="A0AAV0WZ64"/>
<dbReference type="GO" id="GO:0016579">
    <property type="term" value="P:protein deubiquitination"/>
    <property type="evidence" value="ECO:0007669"/>
    <property type="project" value="InterPro"/>
</dbReference>
<dbReference type="EMBL" id="CARXXK010000003">
    <property type="protein sequence ID" value="CAI6361394.1"/>
    <property type="molecule type" value="Genomic_DNA"/>
</dbReference>
<dbReference type="PROSITE" id="PS50271">
    <property type="entry name" value="ZF_UBP"/>
    <property type="match status" value="1"/>
</dbReference>
<accession>A0AAV0WZ64</accession>
<dbReference type="CDD" id="cd02257">
    <property type="entry name" value="Peptidase_C19"/>
    <property type="match status" value="1"/>
</dbReference>
<reference evidence="10 11" key="1">
    <citation type="submission" date="2023-01" db="EMBL/GenBank/DDBJ databases">
        <authorList>
            <person name="Whitehead M."/>
        </authorList>
    </citation>
    <scope>NUCLEOTIDE SEQUENCE [LARGE SCALE GENOMIC DNA]</scope>
</reference>
<dbReference type="InterPro" id="IPR050185">
    <property type="entry name" value="Ub_carboxyl-term_hydrolase"/>
</dbReference>
<sequence length="546" mass="63796">MDEDTDCPHILEAAEKLKLDVEQIRATLNNRSCNVCLRIDQLWMCMECRQILCGHNAGGHSTAHYGFHQTHCLFINIESAAIFCFKCNSDVEPKNHDDELNRLRQFILYNRGPSASNSNKKRRRKKASKAGKPRKTVKKVCKPPNNENDCYINTVTQALCVQEPQAVVPIKQLKVKPKKPFLKRGPRTTKKVGILNCGNNCFMNAVWQSLRHLKPFIYCIKLFKLVEFEVSNKENSTNPDPRLQDCIAQEMWKLMETLVDWQKPPGYKCREAISPIALQQIVCRIKPRYKGYHQHDAHEFLMFTLDTLHNELTYEKSKLLLEEGITNENPKNMDTLVSLMFRGFLLSEVYCLECNTPYRKRDEMTDISLDVPDYENADPSESRPVDLLTDCLERYFEIEELNERNFYFCDKCKKQQKSTKRFWMNSVPNILCLHLKRFRWDKNCRTKVHTFIEFPMQLDMSPYFDDEAKSQFVGKDANLFDLTAVVVHDGEGGGSGHYTSYAVDFKEDQWYEYNDEKVHEVDASYVENVQAYLLFYIKRDLAYNFG</sequence>
<protein>
    <recommendedName>
        <fullName evidence="2">ubiquitinyl hydrolase 1</fullName>
        <ecNumber evidence="2">3.4.19.12</ecNumber>
    </recommendedName>
</protein>
<evidence type="ECO:0000256" key="1">
    <source>
        <dbReference type="ARBA" id="ARBA00000707"/>
    </source>
</evidence>
<dbReference type="EC" id="3.4.19.12" evidence="2"/>
<dbReference type="InterPro" id="IPR038765">
    <property type="entry name" value="Papain-like_cys_pep_sf"/>
</dbReference>
<evidence type="ECO:0000259" key="9">
    <source>
        <dbReference type="PROSITE" id="PS50271"/>
    </source>
</evidence>
<dbReference type="Pfam" id="PF00443">
    <property type="entry name" value="UCH"/>
    <property type="match status" value="1"/>
</dbReference>
<dbReference type="Gene3D" id="3.90.70.10">
    <property type="entry name" value="Cysteine proteinases"/>
    <property type="match status" value="1"/>
</dbReference>
<dbReference type="InterPro" id="IPR013083">
    <property type="entry name" value="Znf_RING/FYVE/PHD"/>
</dbReference>
<evidence type="ECO:0000256" key="3">
    <source>
        <dbReference type="ARBA" id="ARBA00022723"/>
    </source>
</evidence>
<dbReference type="PROSITE" id="PS50235">
    <property type="entry name" value="USP_3"/>
    <property type="match status" value="1"/>
</dbReference>
<keyword evidence="11" id="KW-1185">Reference proteome</keyword>
<feature type="region of interest" description="Disordered" evidence="7">
    <location>
        <begin position="111"/>
        <end position="138"/>
    </location>
</feature>
<dbReference type="PROSITE" id="PS00973">
    <property type="entry name" value="USP_2"/>
    <property type="match status" value="1"/>
</dbReference>
<gene>
    <name evidence="10" type="ORF">MEUPH1_LOCUS16579</name>
</gene>
<dbReference type="SUPFAM" id="SSF54001">
    <property type="entry name" value="Cysteine proteinases"/>
    <property type="match status" value="1"/>
</dbReference>
<feature type="compositionally biased region" description="Basic residues" evidence="7">
    <location>
        <begin position="119"/>
        <end position="138"/>
    </location>
</feature>
<dbReference type="InterPro" id="IPR028889">
    <property type="entry name" value="USP"/>
</dbReference>
<dbReference type="SMART" id="SM00290">
    <property type="entry name" value="ZnF_UBP"/>
    <property type="match status" value="1"/>
</dbReference>
<dbReference type="Gene3D" id="3.30.40.10">
    <property type="entry name" value="Zinc/RING finger domain, C3HC4 (zinc finger)"/>
    <property type="match status" value="1"/>
</dbReference>
<dbReference type="InterPro" id="IPR001394">
    <property type="entry name" value="Peptidase_C19_UCH"/>
</dbReference>
<organism evidence="10 11">
    <name type="scientific">Macrosiphum euphorbiae</name>
    <name type="common">potato aphid</name>
    <dbReference type="NCBI Taxonomy" id="13131"/>
    <lineage>
        <taxon>Eukaryota</taxon>
        <taxon>Metazoa</taxon>
        <taxon>Ecdysozoa</taxon>
        <taxon>Arthropoda</taxon>
        <taxon>Hexapoda</taxon>
        <taxon>Insecta</taxon>
        <taxon>Pterygota</taxon>
        <taxon>Neoptera</taxon>
        <taxon>Paraneoptera</taxon>
        <taxon>Hemiptera</taxon>
        <taxon>Sternorrhyncha</taxon>
        <taxon>Aphidomorpha</taxon>
        <taxon>Aphidoidea</taxon>
        <taxon>Aphididae</taxon>
        <taxon>Macrosiphini</taxon>
        <taxon>Macrosiphum</taxon>
    </lineage>
</organism>
<evidence type="ECO:0000256" key="7">
    <source>
        <dbReference type="SAM" id="MobiDB-lite"/>
    </source>
</evidence>
<evidence type="ECO:0000256" key="6">
    <source>
        <dbReference type="PROSITE-ProRule" id="PRU00502"/>
    </source>
</evidence>
<feature type="domain" description="UBP-type" evidence="9">
    <location>
        <begin position="5"/>
        <end position="110"/>
    </location>
</feature>
<dbReference type="InterPro" id="IPR018200">
    <property type="entry name" value="USP_CS"/>
</dbReference>
<keyword evidence="4 6" id="KW-0863">Zinc-finger</keyword>
<dbReference type="PANTHER" id="PTHR21646">
    <property type="entry name" value="UBIQUITIN CARBOXYL-TERMINAL HYDROLASE"/>
    <property type="match status" value="1"/>
</dbReference>
<evidence type="ECO:0000256" key="5">
    <source>
        <dbReference type="ARBA" id="ARBA00022833"/>
    </source>
</evidence>
<evidence type="ECO:0000313" key="10">
    <source>
        <dbReference type="EMBL" id="CAI6361394.1"/>
    </source>
</evidence>
<dbReference type="Pfam" id="PF02148">
    <property type="entry name" value="zf-UBP"/>
    <property type="match status" value="1"/>
</dbReference>